<dbReference type="Pfam" id="PF21983">
    <property type="entry name" value="NikA-like"/>
    <property type="match status" value="1"/>
</dbReference>
<dbReference type="OrthoDB" id="950459at2"/>
<gene>
    <name evidence="2" type="ORF">EG849_09835</name>
</gene>
<accession>A0A3P3W8J7</accession>
<dbReference type="Proteomes" id="UP000271937">
    <property type="component" value="Unassembled WGS sequence"/>
</dbReference>
<proteinExistence type="predicted"/>
<feature type="coiled-coil region" evidence="1">
    <location>
        <begin position="99"/>
        <end position="126"/>
    </location>
</feature>
<evidence type="ECO:0000313" key="3">
    <source>
        <dbReference type="Proteomes" id="UP000271937"/>
    </source>
</evidence>
<evidence type="ECO:0000256" key="1">
    <source>
        <dbReference type="SAM" id="Coils"/>
    </source>
</evidence>
<keyword evidence="1" id="KW-0175">Coiled coil</keyword>
<comment type="caution">
    <text evidence="2">The sequence shown here is derived from an EMBL/GenBank/DDBJ whole genome shotgun (WGS) entry which is preliminary data.</text>
</comment>
<dbReference type="RefSeq" id="WP_125012915.1">
    <property type="nucleotide sequence ID" value="NZ_RQVR01000010.1"/>
</dbReference>
<dbReference type="AlphaFoldDB" id="A0A3P3W8J7"/>
<dbReference type="EMBL" id="RQVR01000010">
    <property type="protein sequence ID" value="RRJ90768.1"/>
    <property type="molecule type" value="Genomic_DNA"/>
</dbReference>
<name>A0A3P3W8J7_9FLAO</name>
<sequence length="129" mass="15961">MEDQQNNRTKWLHVRLKPEEFEKLQKRFRRSACLKMSDFLRRHLMKKPLINNYRNRSLDDFMDEMIILRKELNAIGNNLNQTVKRLHTLNQIHEFRQWLTAYELEKRILSNKIDDIKKRIQNIAEKWLQ</sequence>
<organism evidence="2 3">
    <name type="scientific">Flavobacterium macacae</name>
    <dbReference type="NCBI Taxonomy" id="2488993"/>
    <lineage>
        <taxon>Bacteria</taxon>
        <taxon>Pseudomonadati</taxon>
        <taxon>Bacteroidota</taxon>
        <taxon>Flavobacteriia</taxon>
        <taxon>Flavobacteriales</taxon>
        <taxon>Flavobacteriaceae</taxon>
        <taxon>Flavobacterium</taxon>
    </lineage>
</organism>
<dbReference type="InterPro" id="IPR053842">
    <property type="entry name" value="NikA-like"/>
</dbReference>
<keyword evidence="3" id="KW-1185">Reference proteome</keyword>
<protein>
    <submittedName>
        <fullName evidence="2">Plasmid mobilization relaxosome protein MobC</fullName>
    </submittedName>
</protein>
<reference evidence="2 3" key="1">
    <citation type="submission" date="2018-11" db="EMBL/GenBank/DDBJ databases">
        <title>Flavobacterium sp. nov., YIM 102600 draft genome.</title>
        <authorList>
            <person name="Li G."/>
            <person name="Jiang Y."/>
        </authorList>
    </citation>
    <scope>NUCLEOTIDE SEQUENCE [LARGE SCALE GENOMIC DNA]</scope>
    <source>
        <strain evidence="2 3">YIM 102600</strain>
    </source>
</reference>
<evidence type="ECO:0000313" key="2">
    <source>
        <dbReference type="EMBL" id="RRJ90768.1"/>
    </source>
</evidence>